<dbReference type="InterPro" id="IPR015943">
    <property type="entry name" value="WD40/YVTN_repeat-like_dom_sf"/>
</dbReference>
<evidence type="ECO:0000256" key="3">
    <source>
        <dbReference type="PROSITE-ProRule" id="PRU00221"/>
    </source>
</evidence>
<feature type="region of interest" description="Disordered" evidence="4">
    <location>
        <begin position="88"/>
        <end position="112"/>
    </location>
</feature>
<dbReference type="SUPFAM" id="SSF50978">
    <property type="entry name" value="WD40 repeat-like"/>
    <property type="match status" value="1"/>
</dbReference>
<keyword evidence="2" id="KW-0677">Repeat</keyword>
<dbReference type="InterPro" id="IPR001680">
    <property type="entry name" value="WD40_rpt"/>
</dbReference>
<dbReference type="Proteomes" id="UP001154078">
    <property type="component" value="Chromosome 1"/>
</dbReference>
<protein>
    <recommendedName>
        <fullName evidence="7">Jouberin</fullName>
    </recommendedName>
</protein>
<evidence type="ECO:0000256" key="2">
    <source>
        <dbReference type="ARBA" id="ARBA00022737"/>
    </source>
</evidence>
<dbReference type="Gene3D" id="2.130.10.10">
    <property type="entry name" value="YVTN repeat-like/Quinoprotein amine dehydrogenase"/>
    <property type="match status" value="1"/>
</dbReference>
<accession>A0A9P0APM9</accession>
<dbReference type="PANTHER" id="PTHR44499:SF1">
    <property type="entry name" value="JOUBERIN"/>
    <property type="match status" value="1"/>
</dbReference>
<dbReference type="SMART" id="SM00320">
    <property type="entry name" value="WD40"/>
    <property type="match status" value="5"/>
</dbReference>
<dbReference type="GO" id="GO:0036064">
    <property type="term" value="C:ciliary basal body"/>
    <property type="evidence" value="ECO:0007669"/>
    <property type="project" value="TreeGrafter"/>
</dbReference>
<dbReference type="InterPro" id="IPR019775">
    <property type="entry name" value="WD40_repeat_CS"/>
</dbReference>
<evidence type="ECO:0000256" key="1">
    <source>
        <dbReference type="ARBA" id="ARBA00022574"/>
    </source>
</evidence>
<keyword evidence="1 3" id="KW-0853">WD repeat</keyword>
<evidence type="ECO:0008006" key="7">
    <source>
        <dbReference type="Google" id="ProtNLM"/>
    </source>
</evidence>
<dbReference type="Pfam" id="PF00400">
    <property type="entry name" value="WD40"/>
    <property type="match status" value="3"/>
</dbReference>
<proteinExistence type="predicted"/>
<dbReference type="GO" id="GO:0044458">
    <property type="term" value="P:motile cilium assembly"/>
    <property type="evidence" value="ECO:0007669"/>
    <property type="project" value="TreeGrafter"/>
</dbReference>
<dbReference type="PROSITE" id="PS50082">
    <property type="entry name" value="WD_REPEATS_2"/>
    <property type="match status" value="2"/>
</dbReference>
<feature type="repeat" description="WD" evidence="3">
    <location>
        <begin position="526"/>
        <end position="567"/>
    </location>
</feature>
<reference evidence="5" key="1">
    <citation type="submission" date="2021-12" db="EMBL/GenBank/DDBJ databases">
        <authorList>
            <person name="King R."/>
        </authorList>
    </citation>
    <scope>NUCLEOTIDE SEQUENCE</scope>
</reference>
<name>A0A9P0APM9_BRAAE</name>
<sequence>MDSNSDSYSLSVPQSLRSETKDKFNALLKNALKKEKKKIKSDEVEMYEQYSTTASSENLLDDRREIVKDDFILNKFLNEPNNDFNFVKPPVPKPRKKKTIRENSVSSQGTFNVSSPKVLKTVQHKSESPDLPSNQTYVKETRQVEKEIGDVILHESPSKISIVSNKSPINVGKISKVSPNHTDNSISDEVKEPSEIMDNLEKTQITAVVDKEILKTTSVDYKYITEIVVHKTDKLLIKSFLIHPVVKIHIVNIKTGKYYSKSNKSRSVIFYYENQETDYIQPILTHAYDLQEKRTLYPSWEEIITINEDFEYLANSDVIYFFEILDFLEISDKQNPIFRKASFKGWHRICFAFLRPIGKNNANNLNKQLRLQLYHINNIKESTEGCYLWKLWNIKKLKKYPSTIYITIKQLIAPDRIIKAIRSKTPLQEEITSEKMLNNDKKNYENENNVAGGEKIMSAFLKPMLKLSKGFQIPNECVAKLEAFSEGCFIHKFSNNGLYLACAVKLNEMFTIIIYSVDTHEEVKKYACHQGLIYSVKWSNKDSFIVTCSADNTVAVWDFNNNTFLQILPHPSFVYAIDVSNRNIVTGCFDGCIRIWSFDEKIRKYNLSQELIKHQNFVTSLCYNKEYLNLYSSDSSGLILIWERKDDWEFKMYLKVLDLQGVIINQILLFPRETKILVNSRDSTLRIVCLKSQVVLHWLQGCLNERVQIFASISSCGDFVMSGSENGLVSIWDSKSGNCLKTYRPFEENSTRPIHCVQFHPLKNLISFSSQILNSPILIYELKNSEADQLNKLVNINEIKKPKIKPRNLKNETCEEKFDFHKILQSIDEMLH</sequence>
<dbReference type="PROSITE" id="PS50294">
    <property type="entry name" value="WD_REPEATS_REGION"/>
    <property type="match status" value="1"/>
</dbReference>
<dbReference type="InterPro" id="IPR052803">
    <property type="entry name" value="Cilium-Associated_Jouberin"/>
</dbReference>
<feature type="repeat" description="WD" evidence="3">
    <location>
        <begin position="717"/>
        <end position="742"/>
    </location>
</feature>
<dbReference type="AlphaFoldDB" id="A0A9P0APM9"/>
<feature type="compositionally biased region" description="Polar residues" evidence="4">
    <location>
        <begin position="102"/>
        <end position="112"/>
    </location>
</feature>
<gene>
    <name evidence="5" type="ORF">MELIAE_LOCUS475</name>
</gene>
<dbReference type="InterPro" id="IPR036322">
    <property type="entry name" value="WD40_repeat_dom_sf"/>
</dbReference>
<evidence type="ECO:0000313" key="6">
    <source>
        <dbReference type="Proteomes" id="UP001154078"/>
    </source>
</evidence>
<keyword evidence="6" id="KW-1185">Reference proteome</keyword>
<dbReference type="EMBL" id="OV121132">
    <property type="protein sequence ID" value="CAH0546272.1"/>
    <property type="molecule type" value="Genomic_DNA"/>
</dbReference>
<evidence type="ECO:0000256" key="4">
    <source>
        <dbReference type="SAM" id="MobiDB-lite"/>
    </source>
</evidence>
<dbReference type="OrthoDB" id="2096344at2759"/>
<evidence type="ECO:0000313" key="5">
    <source>
        <dbReference type="EMBL" id="CAH0546272.1"/>
    </source>
</evidence>
<dbReference type="PANTHER" id="PTHR44499">
    <property type="entry name" value="JOUBERIN"/>
    <property type="match status" value="1"/>
</dbReference>
<organism evidence="5 6">
    <name type="scientific">Brassicogethes aeneus</name>
    <name type="common">Rape pollen beetle</name>
    <name type="synonym">Meligethes aeneus</name>
    <dbReference type="NCBI Taxonomy" id="1431903"/>
    <lineage>
        <taxon>Eukaryota</taxon>
        <taxon>Metazoa</taxon>
        <taxon>Ecdysozoa</taxon>
        <taxon>Arthropoda</taxon>
        <taxon>Hexapoda</taxon>
        <taxon>Insecta</taxon>
        <taxon>Pterygota</taxon>
        <taxon>Neoptera</taxon>
        <taxon>Endopterygota</taxon>
        <taxon>Coleoptera</taxon>
        <taxon>Polyphaga</taxon>
        <taxon>Cucujiformia</taxon>
        <taxon>Nitidulidae</taxon>
        <taxon>Meligethinae</taxon>
        <taxon>Brassicogethes</taxon>
    </lineage>
</organism>
<dbReference type="PROSITE" id="PS00678">
    <property type="entry name" value="WD_REPEATS_1"/>
    <property type="match status" value="1"/>
</dbReference>